<dbReference type="SUPFAM" id="SSF55073">
    <property type="entry name" value="Nucleotide cyclase"/>
    <property type="match status" value="1"/>
</dbReference>
<name>A0A4V3DG73_9GAMM</name>
<dbReference type="GO" id="GO:0052621">
    <property type="term" value="F:diguanylate cyclase activity"/>
    <property type="evidence" value="ECO:0007669"/>
    <property type="project" value="UniProtKB-EC"/>
</dbReference>
<evidence type="ECO:0000256" key="1">
    <source>
        <dbReference type="ARBA" id="ARBA00001946"/>
    </source>
</evidence>
<dbReference type="NCBIfam" id="TIGR00254">
    <property type="entry name" value="GGDEF"/>
    <property type="match status" value="1"/>
</dbReference>
<dbReference type="AlphaFoldDB" id="A0A4V3DG73"/>
<keyword evidence="5" id="KW-0812">Transmembrane</keyword>
<dbReference type="InterPro" id="IPR029787">
    <property type="entry name" value="Nucleotide_cyclase"/>
</dbReference>
<dbReference type="PANTHER" id="PTHR45138">
    <property type="entry name" value="REGULATORY COMPONENTS OF SENSORY TRANSDUCTION SYSTEM"/>
    <property type="match status" value="1"/>
</dbReference>
<comment type="catalytic activity">
    <reaction evidence="3">
        <text>2 GTP = 3',3'-c-di-GMP + 2 diphosphate</text>
        <dbReference type="Rhea" id="RHEA:24898"/>
        <dbReference type="ChEBI" id="CHEBI:33019"/>
        <dbReference type="ChEBI" id="CHEBI:37565"/>
        <dbReference type="ChEBI" id="CHEBI:58805"/>
        <dbReference type="EC" id="2.7.7.65"/>
    </reaction>
</comment>
<evidence type="ECO:0000256" key="4">
    <source>
        <dbReference type="SAM" id="Coils"/>
    </source>
</evidence>
<dbReference type="InterPro" id="IPR050469">
    <property type="entry name" value="Diguanylate_Cyclase"/>
</dbReference>
<dbReference type="Gene3D" id="3.30.70.270">
    <property type="match status" value="1"/>
</dbReference>
<keyword evidence="5" id="KW-0472">Membrane</keyword>
<dbReference type="GO" id="GO:0043709">
    <property type="term" value="P:cell adhesion involved in single-species biofilm formation"/>
    <property type="evidence" value="ECO:0007669"/>
    <property type="project" value="TreeGrafter"/>
</dbReference>
<dbReference type="EC" id="2.7.7.65" evidence="2"/>
<reference evidence="7 8" key="1">
    <citation type="submission" date="2019-03" db="EMBL/GenBank/DDBJ databases">
        <title>Genomic Encyclopedia of Type Strains, Phase IV (KMG-IV): sequencing the most valuable type-strain genomes for metagenomic binning, comparative biology and taxonomic classification.</title>
        <authorList>
            <person name="Goeker M."/>
        </authorList>
    </citation>
    <scope>NUCLEOTIDE SEQUENCE [LARGE SCALE GENOMIC DNA]</scope>
    <source>
        <strain evidence="7 8">DSM 5604</strain>
    </source>
</reference>
<evidence type="ECO:0000256" key="2">
    <source>
        <dbReference type="ARBA" id="ARBA00012528"/>
    </source>
</evidence>
<evidence type="ECO:0000256" key="5">
    <source>
        <dbReference type="SAM" id="Phobius"/>
    </source>
</evidence>
<dbReference type="FunFam" id="3.30.70.270:FF:000001">
    <property type="entry name" value="Diguanylate cyclase domain protein"/>
    <property type="match status" value="1"/>
</dbReference>
<feature type="transmembrane region" description="Helical" evidence="5">
    <location>
        <begin position="81"/>
        <end position="98"/>
    </location>
</feature>
<evidence type="ECO:0000259" key="6">
    <source>
        <dbReference type="PROSITE" id="PS50887"/>
    </source>
</evidence>
<feature type="coiled-coil region" evidence="4">
    <location>
        <begin position="297"/>
        <end position="324"/>
    </location>
</feature>
<feature type="transmembrane region" description="Helical" evidence="5">
    <location>
        <begin position="35"/>
        <end position="52"/>
    </location>
</feature>
<dbReference type="CDD" id="cd01949">
    <property type="entry name" value="GGDEF"/>
    <property type="match status" value="1"/>
</dbReference>
<accession>A0A4V3DG73</accession>
<dbReference type="PANTHER" id="PTHR45138:SF9">
    <property type="entry name" value="DIGUANYLATE CYCLASE DGCM-RELATED"/>
    <property type="match status" value="1"/>
</dbReference>
<dbReference type="OrthoDB" id="9812260at2"/>
<dbReference type="GO" id="GO:1902201">
    <property type="term" value="P:negative regulation of bacterial-type flagellum-dependent cell motility"/>
    <property type="evidence" value="ECO:0007669"/>
    <property type="project" value="TreeGrafter"/>
</dbReference>
<evidence type="ECO:0000256" key="3">
    <source>
        <dbReference type="ARBA" id="ARBA00034247"/>
    </source>
</evidence>
<proteinExistence type="predicted"/>
<keyword evidence="8" id="KW-1185">Reference proteome</keyword>
<sequence>MPQRTGSLLVPLFILLAGLFASAYIQILPELALELLPWLPYVLASVMVFLAWHFNRGKVLLAGGLILLPAFYPYIATESFPSSSTTVAAIGLGLLLVLRERGFFNRFVFNRILFLAMLLAWSVAYEKGTINFDFLAINVPLLDVTLSSLLCWAAIAITSLLSLSYWWRKADGFSTAVLVSLATLLLIECQNFSVNQDAAIRSAQILVWVWFVIAESHRMAYRDELTQLPSRRALNEAMLALPRHYAIAMLDVDHFKKFNDSYGHDKGDDVLRIVGRVMLRYGGSASVFRYGGEEFTLLFKGRNVEQAEETLEQVREEIQAQRLDVSTDAKTKEISVTASLGLAYSTTGEAPGDVIKRADQALYQAKRKGRNRLMVAAD</sequence>
<keyword evidence="4" id="KW-0175">Coiled coil</keyword>
<dbReference type="PROSITE" id="PS50887">
    <property type="entry name" value="GGDEF"/>
    <property type="match status" value="1"/>
</dbReference>
<keyword evidence="5" id="KW-1133">Transmembrane helix</keyword>
<comment type="cofactor">
    <cofactor evidence="1">
        <name>Mg(2+)</name>
        <dbReference type="ChEBI" id="CHEBI:18420"/>
    </cofactor>
</comment>
<evidence type="ECO:0000313" key="8">
    <source>
        <dbReference type="Proteomes" id="UP000295729"/>
    </source>
</evidence>
<dbReference type="RefSeq" id="WP_133562509.1">
    <property type="nucleotide sequence ID" value="NZ_SNZA01000003.1"/>
</dbReference>
<dbReference type="InterPro" id="IPR000160">
    <property type="entry name" value="GGDEF_dom"/>
</dbReference>
<dbReference type="Pfam" id="PF00990">
    <property type="entry name" value="GGDEF"/>
    <property type="match status" value="1"/>
</dbReference>
<comment type="caution">
    <text evidence="7">The sequence shown here is derived from an EMBL/GenBank/DDBJ whole genome shotgun (WGS) entry which is preliminary data.</text>
</comment>
<feature type="domain" description="GGDEF" evidence="6">
    <location>
        <begin position="243"/>
        <end position="378"/>
    </location>
</feature>
<dbReference type="GO" id="GO:0005886">
    <property type="term" value="C:plasma membrane"/>
    <property type="evidence" value="ECO:0007669"/>
    <property type="project" value="TreeGrafter"/>
</dbReference>
<dbReference type="SMART" id="SM00267">
    <property type="entry name" value="GGDEF"/>
    <property type="match status" value="1"/>
</dbReference>
<dbReference type="InterPro" id="IPR043128">
    <property type="entry name" value="Rev_trsase/Diguanyl_cyclase"/>
</dbReference>
<organism evidence="7 8">
    <name type="scientific">Marinomonas communis</name>
    <dbReference type="NCBI Taxonomy" id="28254"/>
    <lineage>
        <taxon>Bacteria</taxon>
        <taxon>Pseudomonadati</taxon>
        <taxon>Pseudomonadota</taxon>
        <taxon>Gammaproteobacteria</taxon>
        <taxon>Oceanospirillales</taxon>
        <taxon>Oceanospirillaceae</taxon>
        <taxon>Marinomonas</taxon>
    </lineage>
</organism>
<feature type="transmembrane region" description="Helical" evidence="5">
    <location>
        <begin position="144"/>
        <end position="163"/>
    </location>
</feature>
<gene>
    <name evidence="7" type="ORF">C8D85_2158</name>
</gene>
<protein>
    <recommendedName>
        <fullName evidence="2">diguanylate cyclase</fullName>
        <ecNumber evidence="2">2.7.7.65</ecNumber>
    </recommendedName>
</protein>
<feature type="transmembrane region" description="Helical" evidence="5">
    <location>
        <begin position="107"/>
        <end position="124"/>
    </location>
</feature>
<dbReference type="Proteomes" id="UP000295729">
    <property type="component" value="Unassembled WGS sequence"/>
</dbReference>
<feature type="transmembrane region" description="Helical" evidence="5">
    <location>
        <begin position="59"/>
        <end position="75"/>
    </location>
</feature>
<dbReference type="EMBL" id="SNZA01000003">
    <property type="protein sequence ID" value="TDR13281.1"/>
    <property type="molecule type" value="Genomic_DNA"/>
</dbReference>
<evidence type="ECO:0000313" key="7">
    <source>
        <dbReference type="EMBL" id="TDR13281.1"/>
    </source>
</evidence>